<dbReference type="InterPro" id="IPR051137">
    <property type="entry name" value="PP4R3-like"/>
</dbReference>
<evidence type="ECO:0000313" key="4">
    <source>
        <dbReference type="EMBL" id="ORX48044.1"/>
    </source>
</evidence>
<dbReference type="EMBL" id="MCGT01000031">
    <property type="protein sequence ID" value="ORX48044.1"/>
    <property type="molecule type" value="Genomic_DNA"/>
</dbReference>
<gene>
    <name evidence="4" type="ORF">DM01DRAFT_1410055</name>
</gene>
<proteinExistence type="predicted"/>
<dbReference type="PANTHER" id="PTHR23318:SF0">
    <property type="entry name" value="SERINE_THREONINE-PROTEIN PHOSPHATASE 4 REGULATORY SUBUNIT 3"/>
    <property type="match status" value="1"/>
</dbReference>
<dbReference type="STRING" id="101127.A0A1X2G915"/>
<dbReference type="Pfam" id="PF04802">
    <property type="entry name" value="PP4R3"/>
    <property type="match status" value="1"/>
</dbReference>
<dbReference type="OrthoDB" id="27483at2759"/>
<keyword evidence="2" id="KW-0539">Nucleus</keyword>
<evidence type="ECO:0000256" key="2">
    <source>
        <dbReference type="ARBA" id="ARBA00023242"/>
    </source>
</evidence>
<dbReference type="InterPro" id="IPR016024">
    <property type="entry name" value="ARM-type_fold"/>
</dbReference>
<dbReference type="Proteomes" id="UP000242146">
    <property type="component" value="Unassembled WGS sequence"/>
</dbReference>
<dbReference type="GO" id="GO:0030289">
    <property type="term" value="C:protein phosphatase 4 complex"/>
    <property type="evidence" value="ECO:0007669"/>
    <property type="project" value="TreeGrafter"/>
</dbReference>
<protein>
    <recommendedName>
        <fullName evidence="3">Serine/threonine-protein phosphatase 4 regulatory subunit 3-like central domain-containing protein</fullName>
    </recommendedName>
</protein>
<evidence type="ECO:0000256" key="1">
    <source>
        <dbReference type="ARBA" id="ARBA00004123"/>
    </source>
</evidence>
<dbReference type="PANTHER" id="PTHR23318">
    <property type="entry name" value="ATP SYNTHASE GAMMA-RELATED"/>
    <property type="match status" value="1"/>
</dbReference>
<sequence length="552" mass="63893">MSFRNPSLVRDKIVHVIDLPKPSLDTLSDTLERLNVNTKKLDANYELKASMPIHDYISELVNLFDDFKENNDDVNARLVYKIFSYLLLIANVQFIQVFIRQDLFLRVLDVLNVGSKKKTSYRELFSNMPKLDEGVPLNSSLATSLGEIDHLDFLKKNVITLVQKKRFLVDTLEQLTLWKHIDMVNDLQQDALLTRQLFQSLRFADAPIAQRCSIAQLLIRIFNYAQNDMADFAAATFFRIMDGIGFLDMVQQLIMDEEPEIRRSASTLFSIAIGLDLDHIQQSILQQADQPKQASHSTLLQVLLQRWVDEQEPEIEVQLYDHIQRLIGISDVRSSTRSSSKRQAIAQGKVLPIQSIFDDDPATGNLLKHFFARCASIVVQPIDNLPIEPIKDNQAVPLETTHDRAVFYTHLCQLVQTLLEQYGPRMKHVLHGSHLFEKIAQLLRSPYVEVKLHALRVFRACIGMRDNDLGRLLISQRVFSYIIWLSQEVQEDSRSTFHTEYVEFFDFILIRNMTSIITHIFEKHGDQLQPLEHLDQIKAMQVKYQQQKLRRP</sequence>
<comment type="subcellular location">
    <subcellularLocation>
        <location evidence="1">Nucleus</location>
    </subcellularLocation>
</comment>
<evidence type="ECO:0000259" key="3">
    <source>
        <dbReference type="Pfam" id="PF04802"/>
    </source>
</evidence>
<feature type="domain" description="Serine/threonine-protein phosphatase 4 regulatory subunit 3-like central" evidence="3">
    <location>
        <begin position="54"/>
        <end position="546"/>
    </location>
</feature>
<dbReference type="GO" id="GO:0005654">
    <property type="term" value="C:nucleoplasm"/>
    <property type="evidence" value="ECO:0007669"/>
    <property type="project" value="TreeGrafter"/>
</dbReference>
<comment type="caution">
    <text evidence="4">The sequence shown here is derived from an EMBL/GenBank/DDBJ whole genome shotgun (WGS) entry which is preliminary data.</text>
</comment>
<dbReference type="AlphaFoldDB" id="A0A1X2G915"/>
<keyword evidence="5" id="KW-1185">Reference proteome</keyword>
<dbReference type="InterPro" id="IPR006887">
    <property type="entry name" value="P4R3-like_central_dom"/>
</dbReference>
<dbReference type="GO" id="GO:0072542">
    <property type="term" value="F:protein phosphatase activator activity"/>
    <property type="evidence" value="ECO:0007669"/>
    <property type="project" value="TreeGrafter"/>
</dbReference>
<reference evidence="4 5" key="1">
    <citation type="submission" date="2016-07" db="EMBL/GenBank/DDBJ databases">
        <title>Pervasive Adenine N6-methylation of Active Genes in Fungi.</title>
        <authorList>
            <consortium name="DOE Joint Genome Institute"/>
            <person name="Mondo S.J."/>
            <person name="Dannebaum R.O."/>
            <person name="Kuo R.C."/>
            <person name="Labutti K."/>
            <person name="Haridas S."/>
            <person name="Kuo A."/>
            <person name="Salamov A."/>
            <person name="Ahrendt S.R."/>
            <person name="Lipzen A."/>
            <person name="Sullivan W."/>
            <person name="Andreopoulos W.B."/>
            <person name="Clum A."/>
            <person name="Lindquist E."/>
            <person name="Daum C."/>
            <person name="Ramamoorthy G.K."/>
            <person name="Gryganskyi A."/>
            <person name="Culley D."/>
            <person name="Magnuson J.K."/>
            <person name="James T.Y."/>
            <person name="O'Malley M.A."/>
            <person name="Stajich J.E."/>
            <person name="Spatafora J.W."/>
            <person name="Visel A."/>
            <person name="Grigoriev I.V."/>
        </authorList>
    </citation>
    <scope>NUCLEOTIDE SEQUENCE [LARGE SCALE GENOMIC DNA]</scope>
    <source>
        <strain evidence="4 5">NRRL 3301</strain>
    </source>
</reference>
<name>A0A1X2G915_9FUNG</name>
<accession>A0A1X2G915</accession>
<evidence type="ECO:0000313" key="5">
    <source>
        <dbReference type="Proteomes" id="UP000242146"/>
    </source>
</evidence>
<dbReference type="SUPFAM" id="SSF48371">
    <property type="entry name" value="ARM repeat"/>
    <property type="match status" value="1"/>
</dbReference>
<organism evidence="4 5">
    <name type="scientific">Hesseltinella vesiculosa</name>
    <dbReference type="NCBI Taxonomy" id="101127"/>
    <lineage>
        <taxon>Eukaryota</taxon>
        <taxon>Fungi</taxon>
        <taxon>Fungi incertae sedis</taxon>
        <taxon>Mucoromycota</taxon>
        <taxon>Mucoromycotina</taxon>
        <taxon>Mucoromycetes</taxon>
        <taxon>Mucorales</taxon>
        <taxon>Cunninghamellaceae</taxon>
        <taxon>Hesseltinella</taxon>
    </lineage>
</organism>
<dbReference type="GO" id="GO:0006974">
    <property type="term" value="P:DNA damage response"/>
    <property type="evidence" value="ECO:0007669"/>
    <property type="project" value="TreeGrafter"/>
</dbReference>